<reference evidence="4" key="1">
    <citation type="submission" date="2015-07" db="EMBL/GenBank/DDBJ databases">
        <title>Novel operon containing particulate methane monooxygenase-type genes and epoxyalkane:coenzyme M transferase gene in ethylene-assimilating marine bacterium, Haliea sp. ETY-M.</title>
        <authorList>
            <person name="Suzuki T."/>
            <person name="Habe H."/>
            <person name="Nakajima-Kambe T."/>
            <person name="Fuse H."/>
        </authorList>
    </citation>
    <scope>NUCLEOTIDE SEQUENCE</scope>
    <source>
        <strain evidence="4">ETY-M</strain>
    </source>
</reference>
<protein>
    <submittedName>
        <fullName evidence="4">Multicopper oxidase</fullName>
    </submittedName>
</protein>
<evidence type="ECO:0000256" key="1">
    <source>
        <dbReference type="SAM" id="Phobius"/>
    </source>
</evidence>
<feature type="domain" description="Plastocyanin-like" evidence="2">
    <location>
        <begin position="346"/>
        <end position="435"/>
    </location>
</feature>
<feature type="domain" description="Plastocyanin-like" evidence="3">
    <location>
        <begin position="186"/>
        <end position="284"/>
    </location>
</feature>
<dbReference type="SUPFAM" id="SSF49503">
    <property type="entry name" value="Cupredoxins"/>
    <property type="match status" value="2"/>
</dbReference>
<dbReference type="PANTHER" id="PTHR11709">
    <property type="entry name" value="MULTI-COPPER OXIDASE"/>
    <property type="match status" value="1"/>
</dbReference>
<keyword evidence="1" id="KW-1133">Transmembrane helix</keyword>
<name>A0A455R1V7_9GAMM</name>
<dbReference type="InterPro" id="IPR045087">
    <property type="entry name" value="Cu-oxidase_fam"/>
</dbReference>
<dbReference type="GO" id="GO:0005507">
    <property type="term" value="F:copper ion binding"/>
    <property type="evidence" value="ECO:0007669"/>
    <property type="project" value="InterPro"/>
</dbReference>
<keyword evidence="1" id="KW-0472">Membrane</keyword>
<accession>A0A455R1V7</accession>
<dbReference type="InterPro" id="IPR008972">
    <property type="entry name" value="Cupredoxin"/>
</dbReference>
<dbReference type="InterPro" id="IPR001117">
    <property type="entry name" value="Cu-oxidase_2nd"/>
</dbReference>
<dbReference type="Gene3D" id="2.60.40.420">
    <property type="entry name" value="Cupredoxins - blue copper proteins"/>
    <property type="match status" value="2"/>
</dbReference>
<proteinExistence type="predicted"/>
<evidence type="ECO:0000313" key="4">
    <source>
        <dbReference type="EMBL" id="BBD50153.1"/>
    </source>
</evidence>
<dbReference type="AlphaFoldDB" id="A0A455R1V7"/>
<feature type="transmembrane region" description="Helical" evidence="1">
    <location>
        <begin position="12"/>
        <end position="32"/>
    </location>
</feature>
<organism evidence="4">
    <name type="scientific">Haliea sp. ETY-M</name>
    <dbReference type="NCBI Taxonomy" id="1055105"/>
    <lineage>
        <taxon>Bacteria</taxon>
        <taxon>Pseudomonadati</taxon>
        <taxon>Pseudomonadota</taxon>
        <taxon>Gammaproteobacteria</taxon>
        <taxon>Cellvibrionales</taxon>
        <taxon>Halieaceae</taxon>
        <taxon>Haliea</taxon>
    </lineage>
</organism>
<keyword evidence="1" id="KW-0812">Transmembrane</keyword>
<dbReference type="Pfam" id="PF00394">
    <property type="entry name" value="Cu-oxidase"/>
    <property type="match status" value="1"/>
</dbReference>
<evidence type="ECO:0000259" key="3">
    <source>
        <dbReference type="Pfam" id="PF07732"/>
    </source>
</evidence>
<sequence length="516" mass="56870">MSDRRERVFTLRGPLIPILGFLAVVVVFAALWDPKGPSSVPPAVDSEPAVAEQPCPANVNVAWRAAQTVDGVPLEADPSCIADDPALVAAVVRGTNRAIGSLMATQLARDAVVKGRDLDGDGDPDEIHIKLEIAELNGFSPDIPQPALEFPVAPGVTPGIWAFAPKSRGMSTLNFLSNEPNPLLRLPSPVIRVEQGDKVKLTLENSHYFPHTIHLHGVDHPFQLENGAGNDGVPMVSEAPVVPGASRTYEFSPRQSGTFFYHCHVQPQSHILMGLAGMIVVEENRANNYLQTLNIGAGRVRYRSASSRESFDREYDLHYQDMDRELHRIVQQGNDVRRTARAMNREYKIAERTPEYYLLNGKAFPYTLRESLVIVAPDETVKLRVLNSGESPVYLHTHGHKPTITHFDGIALAAPLMRDVIQIGPAQRAELNLRTVDDGLHSYGPGAWFMHDHQESGITTNGISPGGDISLIVYESYLLENGFPRTVGDLSLFFDPRYYDGEIPVWADILPDMFGE</sequence>
<evidence type="ECO:0000259" key="2">
    <source>
        <dbReference type="Pfam" id="PF00394"/>
    </source>
</evidence>
<dbReference type="InterPro" id="IPR011707">
    <property type="entry name" value="Cu-oxidase-like_N"/>
</dbReference>
<dbReference type="EMBL" id="LC064121">
    <property type="protein sequence ID" value="BBD50153.1"/>
    <property type="molecule type" value="Genomic_DNA"/>
</dbReference>
<dbReference type="Pfam" id="PF07732">
    <property type="entry name" value="Cu-oxidase_3"/>
    <property type="match status" value="1"/>
</dbReference>